<evidence type="ECO:0000256" key="15">
    <source>
        <dbReference type="HAMAP-Rule" id="MF_00283"/>
    </source>
</evidence>
<evidence type="ECO:0000256" key="1">
    <source>
        <dbReference type="ARBA" id="ARBA00004496"/>
    </source>
</evidence>
<dbReference type="PROSITE" id="PS51483">
    <property type="entry name" value="B5"/>
    <property type="match status" value="1"/>
</dbReference>
<name>A0ABQ6BFS4_9CAUL</name>
<comment type="subunit">
    <text evidence="3 15">Tetramer of two alpha and two beta subunits.</text>
</comment>
<dbReference type="Gene3D" id="3.30.56.10">
    <property type="match status" value="2"/>
</dbReference>
<keyword evidence="9 15" id="KW-0067">ATP-binding</keyword>
<protein>
    <recommendedName>
        <fullName evidence="15">Phenylalanine--tRNA ligase beta subunit</fullName>
        <ecNumber evidence="15">6.1.1.20</ecNumber>
    </recommendedName>
    <alternativeName>
        <fullName evidence="15">Phenylalanyl-tRNA synthetase beta subunit</fullName>
        <shortName evidence="15">PheRS</shortName>
    </alternativeName>
</protein>
<dbReference type="SUPFAM" id="SSF54991">
    <property type="entry name" value="Anticodon-binding domain of PheRS"/>
    <property type="match status" value="1"/>
</dbReference>
<evidence type="ECO:0000256" key="6">
    <source>
        <dbReference type="ARBA" id="ARBA00022598"/>
    </source>
</evidence>
<keyword evidence="7 15" id="KW-0479">Metal-binding</keyword>
<dbReference type="Gene3D" id="3.50.40.10">
    <property type="entry name" value="Phenylalanyl-trna Synthetase, Chain B, domain 3"/>
    <property type="match status" value="1"/>
</dbReference>
<keyword evidence="8 15" id="KW-0547">Nucleotide-binding</keyword>
<dbReference type="HAMAP" id="MF_00283">
    <property type="entry name" value="Phe_tRNA_synth_beta1"/>
    <property type="match status" value="1"/>
</dbReference>
<comment type="caution">
    <text evidence="20">The sequence shown here is derived from an EMBL/GenBank/DDBJ whole genome shotgun (WGS) entry which is preliminary data.</text>
</comment>
<evidence type="ECO:0000313" key="21">
    <source>
        <dbReference type="Proteomes" id="UP001156921"/>
    </source>
</evidence>
<comment type="subcellular location">
    <subcellularLocation>
        <location evidence="1 15">Cytoplasm</location>
    </subcellularLocation>
</comment>
<dbReference type="SUPFAM" id="SSF56037">
    <property type="entry name" value="PheT/TilS domain"/>
    <property type="match status" value="1"/>
</dbReference>
<feature type="domain" description="TRNA-binding" evidence="17">
    <location>
        <begin position="39"/>
        <end position="148"/>
    </location>
</feature>
<dbReference type="InterPro" id="IPR045864">
    <property type="entry name" value="aa-tRNA-synth_II/BPL/LPL"/>
</dbReference>
<dbReference type="Pfam" id="PF03484">
    <property type="entry name" value="B5"/>
    <property type="match status" value="1"/>
</dbReference>
<dbReference type="SUPFAM" id="SSF46955">
    <property type="entry name" value="Putative DNA-binding domain"/>
    <property type="match status" value="1"/>
</dbReference>
<dbReference type="InterPro" id="IPR036690">
    <property type="entry name" value="Fdx_antiC-bd_sf"/>
</dbReference>
<dbReference type="SMART" id="SM00873">
    <property type="entry name" value="B3_4"/>
    <property type="match status" value="1"/>
</dbReference>
<dbReference type="PANTHER" id="PTHR10947:SF0">
    <property type="entry name" value="PHENYLALANINE--TRNA LIGASE BETA SUBUNIT"/>
    <property type="match status" value="1"/>
</dbReference>
<evidence type="ECO:0000256" key="5">
    <source>
        <dbReference type="ARBA" id="ARBA00022555"/>
    </source>
</evidence>
<keyword evidence="6 15" id="KW-0436">Ligase</keyword>
<dbReference type="SMART" id="SM00896">
    <property type="entry name" value="FDX-ACB"/>
    <property type="match status" value="1"/>
</dbReference>
<comment type="catalytic activity">
    <reaction evidence="14 15">
        <text>tRNA(Phe) + L-phenylalanine + ATP = L-phenylalanyl-tRNA(Phe) + AMP + diphosphate + H(+)</text>
        <dbReference type="Rhea" id="RHEA:19413"/>
        <dbReference type="Rhea" id="RHEA-COMP:9668"/>
        <dbReference type="Rhea" id="RHEA-COMP:9699"/>
        <dbReference type="ChEBI" id="CHEBI:15378"/>
        <dbReference type="ChEBI" id="CHEBI:30616"/>
        <dbReference type="ChEBI" id="CHEBI:33019"/>
        <dbReference type="ChEBI" id="CHEBI:58095"/>
        <dbReference type="ChEBI" id="CHEBI:78442"/>
        <dbReference type="ChEBI" id="CHEBI:78531"/>
        <dbReference type="ChEBI" id="CHEBI:456215"/>
        <dbReference type="EC" id="6.1.1.20"/>
    </reaction>
</comment>
<proteinExistence type="inferred from homology"/>
<keyword evidence="12 15" id="KW-0648">Protein biosynthesis</keyword>
<evidence type="ECO:0000256" key="8">
    <source>
        <dbReference type="ARBA" id="ARBA00022741"/>
    </source>
</evidence>
<evidence type="ECO:0000256" key="13">
    <source>
        <dbReference type="ARBA" id="ARBA00023146"/>
    </source>
</evidence>
<evidence type="ECO:0000256" key="14">
    <source>
        <dbReference type="ARBA" id="ARBA00049255"/>
    </source>
</evidence>
<feature type="binding site" evidence="15">
    <location>
        <position position="486"/>
    </location>
    <ligand>
        <name>Mg(2+)</name>
        <dbReference type="ChEBI" id="CHEBI:18420"/>
        <note>shared with alpha subunit</note>
    </ligand>
</feature>
<keyword evidence="10 15" id="KW-0460">Magnesium</keyword>
<dbReference type="InterPro" id="IPR020825">
    <property type="entry name" value="Phe-tRNA_synthase-like_B3/B4"/>
</dbReference>
<dbReference type="InterPro" id="IPR005121">
    <property type="entry name" value="Fdx_antiC-bd"/>
</dbReference>
<gene>
    <name evidence="15 20" type="primary">pheT</name>
    <name evidence="20" type="ORF">GCM10007859_08120</name>
</gene>
<dbReference type="CDD" id="cd00769">
    <property type="entry name" value="PheRS_beta_core"/>
    <property type="match status" value="1"/>
</dbReference>
<dbReference type="CDD" id="cd02796">
    <property type="entry name" value="tRNA_bind_bactPheRS"/>
    <property type="match status" value="1"/>
</dbReference>
<evidence type="ECO:0000256" key="16">
    <source>
        <dbReference type="PROSITE-ProRule" id="PRU00209"/>
    </source>
</evidence>
<dbReference type="InterPro" id="IPR033714">
    <property type="entry name" value="tRNA_bind_bactPheRS"/>
</dbReference>
<keyword evidence="5 16" id="KW-0820">tRNA-binding</keyword>
<keyword evidence="21" id="KW-1185">Reference proteome</keyword>
<dbReference type="EMBL" id="BSOY01000011">
    <property type="protein sequence ID" value="GLS00803.1"/>
    <property type="molecule type" value="Genomic_DNA"/>
</dbReference>
<comment type="cofactor">
    <cofactor evidence="15">
        <name>Mg(2+)</name>
        <dbReference type="ChEBI" id="CHEBI:18420"/>
    </cofactor>
    <text evidence="15">Binds 2 magnesium ions per tetramer.</text>
</comment>
<keyword evidence="11 16" id="KW-0694">RNA-binding</keyword>
<comment type="similarity">
    <text evidence="2 15">Belongs to the phenylalanyl-tRNA synthetase beta subunit family. Type 1 subfamily.</text>
</comment>
<dbReference type="InterPro" id="IPR005147">
    <property type="entry name" value="tRNA_synthase_B5-dom"/>
</dbReference>
<evidence type="ECO:0000259" key="17">
    <source>
        <dbReference type="PROSITE" id="PS50886"/>
    </source>
</evidence>
<dbReference type="InterPro" id="IPR004532">
    <property type="entry name" value="Phe-tRNA-ligase_IIc_bsu_bact"/>
</dbReference>
<feature type="domain" description="B5" evidence="19">
    <location>
        <begin position="424"/>
        <end position="498"/>
    </location>
</feature>
<dbReference type="InterPro" id="IPR045060">
    <property type="entry name" value="Phe-tRNA-ligase_IIc_bsu"/>
</dbReference>
<organism evidence="20 21">
    <name type="scientific">Brevundimonas denitrificans</name>
    <dbReference type="NCBI Taxonomy" id="1443434"/>
    <lineage>
        <taxon>Bacteria</taxon>
        <taxon>Pseudomonadati</taxon>
        <taxon>Pseudomonadota</taxon>
        <taxon>Alphaproteobacteria</taxon>
        <taxon>Caulobacterales</taxon>
        <taxon>Caulobacteraceae</taxon>
        <taxon>Brevundimonas</taxon>
    </lineage>
</organism>
<evidence type="ECO:0000256" key="11">
    <source>
        <dbReference type="ARBA" id="ARBA00022884"/>
    </source>
</evidence>
<dbReference type="SUPFAM" id="SSF50249">
    <property type="entry name" value="Nucleic acid-binding proteins"/>
    <property type="match status" value="1"/>
</dbReference>
<evidence type="ECO:0000256" key="10">
    <source>
        <dbReference type="ARBA" id="ARBA00022842"/>
    </source>
</evidence>
<evidence type="ECO:0000256" key="2">
    <source>
        <dbReference type="ARBA" id="ARBA00008653"/>
    </source>
</evidence>
<evidence type="ECO:0000256" key="4">
    <source>
        <dbReference type="ARBA" id="ARBA00022490"/>
    </source>
</evidence>
<dbReference type="Pfam" id="PF01588">
    <property type="entry name" value="tRNA_bind"/>
    <property type="match status" value="1"/>
</dbReference>
<evidence type="ECO:0000259" key="18">
    <source>
        <dbReference type="PROSITE" id="PS51447"/>
    </source>
</evidence>
<dbReference type="InterPro" id="IPR009061">
    <property type="entry name" value="DNA-bd_dom_put_sf"/>
</dbReference>
<evidence type="ECO:0000256" key="12">
    <source>
        <dbReference type="ARBA" id="ARBA00022917"/>
    </source>
</evidence>
<keyword evidence="13 15" id="KW-0030">Aminoacyl-tRNA synthetase</keyword>
<dbReference type="NCBIfam" id="NF045760">
    <property type="entry name" value="YtpR"/>
    <property type="match status" value="1"/>
</dbReference>
<dbReference type="PANTHER" id="PTHR10947">
    <property type="entry name" value="PHENYLALANYL-TRNA SYNTHETASE BETA CHAIN AND LEUCINE-RICH REPEAT-CONTAINING PROTEIN 47"/>
    <property type="match status" value="1"/>
</dbReference>
<dbReference type="RefSeq" id="WP_284221402.1">
    <property type="nucleotide sequence ID" value="NZ_BSOY01000011.1"/>
</dbReference>
<evidence type="ECO:0000256" key="7">
    <source>
        <dbReference type="ARBA" id="ARBA00022723"/>
    </source>
</evidence>
<dbReference type="Gene3D" id="2.40.50.140">
    <property type="entry name" value="Nucleic acid-binding proteins"/>
    <property type="match status" value="1"/>
</dbReference>
<dbReference type="EC" id="6.1.1.20" evidence="15"/>
<dbReference type="Pfam" id="PF03483">
    <property type="entry name" value="B3_4"/>
    <property type="match status" value="1"/>
</dbReference>
<dbReference type="Proteomes" id="UP001156921">
    <property type="component" value="Unassembled WGS sequence"/>
</dbReference>
<dbReference type="PROSITE" id="PS50886">
    <property type="entry name" value="TRBD"/>
    <property type="match status" value="1"/>
</dbReference>
<dbReference type="SUPFAM" id="SSF55681">
    <property type="entry name" value="Class II aaRS and biotin synthetases"/>
    <property type="match status" value="1"/>
</dbReference>
<evidence type="ECO:0000256" key="3">
    <source>
        <dbReference type="ARBA" id="ARBA00011209"/>
    </source>
</evidence>
<dbReference type="InterPro" id="IPR005146">
    <property type="entry name" value="B3/B4_tRNA-bd"/>
</dbReference>
<keyword evidence="4 15" id="KW-0963">Cytoplasm</keyword>
<dbReference type="SMART" id="SM00874">
    <property type="entry name" value="B5"/>
    <property type="match status" value="1"/>
</dbReference>
<feature type="binding site" evidence="15">
    <location>
        <position position="485"/>
    </location>
    <ligand>
        <name>Mg(2+)</name>
        <dbReference type="ChEBI" id="CHEBI:18420"/>
        <note>shared with alpha subunit</note>
    </ligand>
</feature>
<sequence>MKFTLSWLKEHLDTDADVAVVADAMTMAGLEVEDVHDPIAALAPFTVARIVSAEQHPNADRLRVCQVDTVDGPKEIVCGAPNARAGLTTIYAPIGAFVPGLGVTLVEKPVRGVVSHGMLCSASELELAGESDGILELADDLAVGTPAAGVFGAEPVIDFEVTPNRPDWLGVAGIARDLAAAGLGQLKTPPILPVPGTFPSPITVRIEAPEMCPVFAGRLIRGVKNGPSPEWLQRRLTAIGLRSISRLVDVTNLIAYDRCRPAHVYDAAKLVGTEIVVRGGHLAESTTAVHLKLRDDTPFDKGDGPHREHLIALDGKTYAVDPTMCVIADAGGERPIGLGGVMGGESTGCSDETVDVFVECAWFDPIVTAQTGRTLALNSDAQYRFARGVDPASVAAGVELATRMILDLCGGEPSELVVTGQTPAAPAAFAFDPARVASLTGLSLDDDRIAEILSRLGFEVARGTPWTVTPPSWRRDVEGTADLVEEVARIEGYGALPSTPLPDLGAPSRGVLNPRQARVRLARRALAAMGYAEAVTWSFTKQSTAALFGGGDDALRVENPIAADLDCMRPSALPNLIQAAARNAARGHADAALFEIGPIYLDDSPTGQRTVIAGLVAPRAARHWGAAPEDALFGLKGDLMALLEALGAPVASLQLAQGQNRDWWHPGRSARLQLGPKNVMVEFGALHPRVLKALDADGPMLAFEIVLDAVPEPRGAKSKARGPANLANLMPLTRDFAFVVEDGKAVGDLVRAVAGADKALVAGVSVFDVYRGAGVPEGMKSVALEVSIQPVEATLTEAEIEALSAKVVAAAQKLGATLRS</sequence>
<dbReference type="InterPro" id="IPR012340">
    <property type="entry name" value="NA-bd_OB-fold"/>
</dbReference>
<feature type="binding site" evidence="15">
    <location>
        <position position="482"/>
    </location>
    <ligand>
        <name>Mg(2+)</name>
        <dbReference type="ChEBI" id="CHEBI:18420"/>
        <note>shared with alpha subunit</note>
    </ligand>
</feature>
<dbReference type="InterPro" id="IPR002547">
    <property type="entry name" value="tRNA-bd_dom"/>
</dbReference>
<dbReference type="Pfam" id="PF17759">
    <property type="entry name" value="tRNA_synthFbeta"/>
    <property type="match status" value="1"/>
</dbReference>
<dbReference type="PROSITE" id="PS51447">
    <property type="entry name" value="FDX_ACB"/>
    <property type="match status" value="1"/>
</dbReference>
<dbReference type="Gene3D" id="3.30.70.380">
    <property type="entry name" value="Ferrodoxin-fold anticodon-binding domain"/>
    <property type="match status" value="1"/>
</dbReference>
<reference evidence="21" key="1">
    <citation type="journal article" date="2019" name="Int. J. Syst. Evol. Microbiol.">
        <title>The Global Catalogue of Microorganisms (GCM) 10K type strain sequencing project: providing services to taxonomists for standard genome sequencing and annotation.</title>
        <authorList>
            <consortium name="The Broad Institute Genomics Platform"/>
            <consortium name="The Broad Institute Genome Sequencing Center for Infectious Disease"/>
            <person name="Wu L."/>
            <person name="Ma J."/>
        </authorList>
    </citation>
    <scope>NUCLEOTIDE SEQUENCE [LARGE SCALE GENOMIC DNA]</scope>
    <source>
        <strain evidence="21">NBRC 110107</strain>
    </source>
</reference>
<dbReference type="Gene3D" id="3.30.930.10">
    <property type="entry name" value="Bira Bifunctional Protein, Domain 2"/>
    <property type="match status" value="1"/>
</dbReference>
<evidence type="ECO:0000313" key="20">
    <source>
        <dbReference type="EMBL" id="GLS00803.1"/>
    </source>
</evidence>
<dbReference type="InterPro" id="IPR041616">
    <property type="entry name" value="PheRS_beta_core"/>
</dbReference>
<evidence type="ECO:0000256" key="9">
    <source>
        <dbReference type="ARBA" id="ARBA00022840"/>
    </source>
</evidence>
<accession>A0ABQ6BFS4</accession>
<feature type="binding site" evidence="15">
    <location>
        <position position="476"/>
    </location>
    <ligand>
        <name>Mg(2+)</name>
        <dbReference type="ChEBI" id="CHEBI:18420"/>
        <note>shared with alpha subunit</note>
    </ligand>
</feature>
<dbReference type="Pfam" id="PF03147">
    <property type="entry name" value="FDX-ACB"/>
    <property type="match status" value="1"/>
</dbReference>
<feature type="domain" description="FDX-ACB" evidence="18">
    <location>
        <begin position="727"/>
        <end position="819"/>
    </location>
</feature>
<evidence type="ECO:0000259" key="19">
    <source>
        <dbReference type="PROSITE" id="PS51483"/>
    </source>
</evidence>
<dbReference type="GO" id="GO:0016874">
    <property type="term" value="F:ligase activity"/>
    <property type="evidence" value="ECO:0007669"/>
    <property type="project" value="UniProtKB-KW"/>
</dbReference>